<organism evidence="1 2">
    <name type="scientific">Brassica cretica</name>
    <name type="common">Mustard</name>
    <dbReference type="NCBI Taxonomy" id="69181"/>
    <lineage>
        <taxon>Eukaryota</taxon>
        <taxon>Viridiplantae</taxon>
        <taxon>Streptophyta</taxon>
        <taxon>Embryophyta</taxon>
        <taxon>Tracheophyta</taxon>
        <taxon>Spermatophyta</taxon>
        <taxon>Magnoliopsida</taxon>
        <taxon>eudicotyledons</taxon>
        <taxon>Gunneridae</taxon>
        <taxon>Pentapetalae</taxon>
        <taxon>rosids</taxon>
        <taxon>malvids</taxon>
        <taxon>Brassicales</taxon>
        <taxon>Brassicaceae</taxon>
        <taxon>Brassiceae</taxon>
        <taxon>Brassica</taxon>
    </lineage>
</organism>
<evidence type="ECO:0000313" key="1">
    <source>
        <dbReference type="EMBL" id="KAF3586226.1"/>
    </source>
</evidence>
<dbReference type="EMBL" id="QGKX02000088">
    <property type="protein sequence ID" value="KAF3586226.1"/>
    <property type="molecule type" value="Genomic_DNA"/>
</dbReference>
<sequence>MIKKFSDIAWVGVGVFVSVSADGSVRVIRSIRRLSTGALSLTLLWCALVGTSRIRGIWLPLSWTVLDIRFPALPVVELQRHQASVNAVACLIGSLLLSQPRCKFSGFDQLFVRIGTSNLKETEGVIGGLFPLVFRVSLNRVYVMRLIIHHLLDETLTTVAKSVRENSVVTFQWSYEGMWGDENKPNDAQM</sequence>
<comment type="caution">
    <text evidence="1">The sequence shown here is derived from an EMBL/GenBank/DDBJ whole genome shotgun (WGS) entry which is preliminary data.</text>
</comment>
<dbReference type="Proteomes" id="UP000712600">
    <property type="component" value="Unassembled WGS sequence"/>
</dbReference>
<evidence type="ECO:0000313" key="2">
    <source>
        <dbReference type="Proteomes" id="UP000712600"/>
    </source>
</evidence>
<gene>
    <name evidence="1" type="ORF">F2Q69_00026472</name>
</gene>
<reference evidence="1" key="1">
    <citation type="submission" date="2019-12" db="EMBL/GenBank/DDBJ databases">
        <title>Genome sequencing and annotation of Brassica cretica.</title>
        <authorList>
            <person name="Studholme D.J."/>
            <person name="Sarris P."/>
        </authorList>
    </citation>
    <scope>NUCLEOTIDE SEQUENCE</scope>
    <source>
        <strain evidence="1">PFS-109/04</strain>
        <tissue evidence="1">Leaf</tissue>
    </source>
</reference>
<proteinExistence type="predicted"/>
<name>A0A8S9S0D3_BRACR</name>
<dbReference type="AlphaFoldDB" id="A0A8S9S0D3"/>
<protein>
    <submittedName>
        <fullName evidence="1">Uncharacterized protein</fullName>
    </submittedName>
</protein>
<accession>A0A8S9S0D3</accession>